<evidence type="ECO:0000259" key="9">
    <source>
        <dbReference type="Pfam" id="PF08669"/>
    </source>
</evidence>
<keyword evidence="4 10" id="KW-0808">Transferase</keyword>
<dbReference type="GO" id="GO:0032259">
    <property type="term" value="P:methylation"/>
    <property type="evidence" value="ECO:0007669"/>
    <property type="project" value="UniProtKB-KW"/>
</dbReference>
<dbReference type="Gene3D" id="3.30.1360.120">
    <property type="entry name" value="Probable tRNA modification gtpase trme, domain 1"/>
    <property type="match status" value="1"/>
</dbReference>
<evidence type="ECO:0000256" key="5">
    <source>
        <dbReference type="ARBA" id="ARBA00031395"/>
    </source>
</evidence>
<dbReference type="GO" id="GO:0008168">
    <property type="term" value="F:methyltransferase activity"/>
    <property type="evidence" value="ECO:0007669"/>
    <property type="project" value="UniProtKB-KW"/>
</dbReference>
<dbReference type="Gene3D" id="2.40.30.110">
    <property type="entry name" value="Aminomethyltransferase beta-barrel domains"/>
    <property type="match status" value="1"/>
</dbReference>
<dbReference type="GO" id="GO:0005960">
    <property type="term" value="C:glycine cleavage complex"/>
    <property type="evidence" value="ECO:0007669"/>
    <property type="project" value="InterPro"/>
</dbReference>
<keyword evidence="11" id="KW-1185">Reference proteome</keyword>
<evidence type="ECO:0000256" key="7">
    <source>
        <dbReference type="PIRSR" id="PIRSR006487-1"/>
    </source>
</evidence>
<comment type="catalytic activity">
    <reaction evidence="6">
        <text>N(6)-[(R)-S(8)-aminomethyldihydrolipoyl]-L-lysyl-[protein] + (6S)-5,6,7,8-tetrahydrofolate = N(6)-[(R)-dihydrolipoyl]-L-lysyl-[protein] + (6R)-5,10-methylene-5,6,7,8-tetrahydrofolate + NH4(+)</text>
        <dbReference type="Rhea" id="RHEA:16945"/>
        <dbReference type="Rhea" id="RHEA-COMP:10475"/>
        <dbReference type="Rhea" id="RHEA-COMP:10492"/>
        <dbReference type="ChEBI" id="CHEBI:15636"/>
        <dbReference type="ChEBI" id="CHEBI:28938"/>
        <dbReference type="ChEBI" id="CHEBI:57453"/>
        <dbReference type="ChEBI" id="CHEBI:83100"/>
        <dbReference type="ChEBI" id="CHEBI:83143"/>
        <dbReference type="EC" id="2.1.2.10"/>
    </reaction>
</comment>
<dbReference type="SUPFAM" id="SSF101790">
    <property type="entry name" value="Aminomethyltransferase beta-barrel domain"/>
    <property type="match status" value="1"/>
</dbReference>
<gene>
    <name evidence="10" type="primary">gcvT</name>
    <name evidence="10" type="ORF">GTQ45_10905</name>
</gene>
<dbReference type="NCBIfam" id="NF010093">
    <property type="entry name" value="PRK13579.1"/>
    <property type="match status" value="1"/>
</dbReference>
<dbReference type="PANTHER" id="PTHR43757:SF2">
    <property type="entry name" value="AMINOMETHYLTRANSFERASE, MITOCHONDRIAL"/>
    <property type="match status" value="1"/>
</dbReference>
<dbReference type="EMBL" id="WXYQ01000007">
    <property type="protein sequence ID" value="NBG96241.1"/>
    <property type="molecule type" value="Genomic_DNA"/>
</dbReference>
<comment type="similarity">
    <text evidence="1">Belongs to the GcvT family.</text>
</comment>
<dbReference type="AlphaFoldDB" id="A0A845QDY2"/>
<proteinExistence type="inferred from homology"/>
<dbReference type="EC" id="2.1.2.10" evidence="2"/>
<feature type="domain" description="Aminomethyltransferase C-terminal" evidence="9">
    <location>
        <begin position="294"/>
        <end position="370"/>
    </location>
</feature>
<evidence type="ECO:0000313" key="10">
    <source>
        <dbReference type="EMBL" id="NBG96241.1"/>
    </source>
</evidence>
<dbReference type="Pfam" id="PF01571">
    <property type="entry name" value="GCV_T"/>
    <property type="match status" value="1"/>
</dbReference>
<dbReference type="InterPro" id="IPR006223">
    <property type="entry name" value="GcvT"/>
</dbReference>
<dbReference type="NCBIfam" id="TIGR00528">
    <property type="entry name" value="gcvT"/>
    <property type="match status" value="1"/>
</dbReference>
<dbReference type="FunFam" id="4.10.1250.10:FF:000002">
    <property type="entry name" value="Aminomethyltransferase"/>
    <property type="match status" value="1"/>
</dbReference>
<dbReference type="InterPro" id="IPR028896">
    <property type="entry name" value="GcvT/YgfZ/DmdA"/>
</dbReference>
<feature type="domain" description="GCVT N-terminal" evidence="8">
    <location>
        <begin position="14"/>
        <end position="269"/>
    </location>
</feature>
<protein>
    <recommendedName>
        <fullName evidence="2">aminomethyltransferase</fullName>
        <ecNumber evidence="2">2.1.2.10</ecNumber>
    </recommendedName>
    <alternativeName>
        <fullName evidence="5">Glycine cleavage system T protein</fullName>
    </alternativeName>
</protein>
<dbReference type="PIRSF" id="PIRSF006487">
    <property type="entry name" value="GcvT"/>
    <property type="match status" value="1"/>
</dbReference>
<dbReference type="InterPro" id="IPR013977">
    <property type="entry name" value="GcvT_C"/>
</dbReference>
<dbReference type="GO" id="GO:0006546">
    <property type="term" value="P:glycine catabolic process"/>
    <property type="evidence" value="ECO:0007669"/>
    <property type="project" value="InterPro"/>
</dbReference>
<dbReference type="NCBIfam" id="NF001567">
    <property type="entry name" value="PRK00389.1"/>
    <property type="match status" value="1"/>
</dbReference>
<dbReference type="Gene3D" id="3.30.70.1400">
    <property type="entry name" value="Aminomethyltransferase beta-barrel domains"/>
    <property type="match status" value="1"/>
</dbReference>
<organism evidence="10 11">
    <name type="scientific">Pyruvatibacter mobilis</name>
    <dbReference type="NCBI Taxonomy" id="1712261"/>
    <lineage>
        <taxon>Bacteria</taxon>
        <taxon>Pseudomonadati</taxon>
        <taxon>Pseudomonadota</taxon>
        <taxon>Alphaproteobacteria</taxon>
        <taxon>Hyphomicrobiales</taxon>
        <taxon>Parvibaculaceae</taxon>
        <taxon>Pyruvatibacter</taxon>
    </lineage>
</organism>
<dbReference type="Pfam" id="PF08669">
    <property type="entry name" value="GCV_T_C"/>
    <property type="match status" value="1"/>
</dbReference>
<dbReference type="GO" id="GO:0004047">
    <property type="term" value="F:aminomethyltransferase activity"/>
    <property type="evidence" value="ECO:0007669"/>
    <property type="project" value="UniProtKB-EC"/>
</dbReference>
<dbReference type="InterPro" id="IPR029043">
    <property type="entry name" value="GcvT/YgfZ_C"/>
</dbReference>
<dbReference type="RefSeq" id="WP_160588314.1">
    <property type="nucleotide sequence ID" value="NZ_BMHN01000001.1"/>
</dbReference>
<keyword evidence="10" id="KW-0489">Methyltransferase</keyword>
<sequence>MADIHSDDLKTTPLHALHIELGGKMVPFAGYDMPVQYPLGVLGEHLHTRAKAGLFDVSHMGQAFLIGPDHDTTAGALEALVPGDMRGLGLGQQRYTVLLTDEGGIIDDLMVTRSTSEDDDGRLMLVVNAARKDVDYAHIKSRLPDGVRLETRDDRALLALQGPMAADVLARHCPQAAGLSFMEAASGTFDGIDLHLSRSGYTGEDGYEISVAADKVEDVARALLAHEEVEPIGLGARDSLRLEAGLCLYGSDIDETTSPVEAAIAWVIPKHRREAGDFPGAERILKELADGPARKRVGILPEGKAPARAHTEIHAGGTVVGEITSGGFGPTADGPVAMGYVAAGHAKPGTDLDLMVRGKPRPAKVAKMPFAPHRYAK</sequence>
<dbReference type="Proteomes" id="UP000470384">
    <property type="component" value="Unassembled WGS sequence"/>
</dbReference>
<dbReference type="Gene3D" id="4.10.1250.10">
    <property type="entry name" value="Aminomethyltransferase fragment"/>
    <property type="match status" value="1"/>
</dbReference>
<dbReference type="InterPro" id="IPR027266">
    <property type="entry name" value="TrmE/GcvT-like"/>
</dbReference>
<evidence type="ECO:0000259" key="8">
    <source>
        <dbReference type="Pfam" id="PF01571"/>
    </source>
</evidence>
<dbReference type="GeneID" id="300655390"/>
<evidence type="ECO:0000256" key="6">
    <source>
        <dbReference type="ARBA" id="ARBA00047665"/>
    </source>
</evidence>
<dbReference type="OrthoDB" id="9774591at2"/>
<evidence type="ECO:0000313" key="11">
    <source>
        <dbReference type="Proteomes" id="UP000470384"/>
    </source>
</evidence>
<dbReference type="PANTHER" id="PTHR43757">
    <property type="entry name" value="AMINOMETHYLTRANSFERASE"/>
    <property type="match status" value="1"/>
</dbReference>
<evidence type="ECO:0000256" key="1">
    <source>
        <dbReference type="ARBA" id="ARBA00008609"/>
    </source>
</evidence>
<comment type="caution">
    <text evidence="10">The sequence shown here is derived from an EMBL/GenBank/DDBJ whole genome shotgun (WGS) entry which is preliminary data.</text>
</comment>
<feature type="binding site" evidence="7">
    <location>
        <position position="208"/>
    </location>
    <ligand>
        <name>substrate</name>
    </ligand>
</feature>
<dbReference type="GO" id="GO:0008483">
    <property type="term" value="F:transaminase activity"/>
    <property type="evidence" value="ECO:0007669"/>
    <property type="project" value="UniProtKB-KW"/>
</dbReference>
<keyword evidence="3" id="KW-0032">Aminotransferase</keyword>
<dbReference type="InterPro" id="IPR006222">
    <property type="entry name" value="GCVT_N"/>
</dbReference>
<evidence type="ECO:0000256" key="3">
    <source>
        <dbReference type="ARBA" id="ARBA00022576"/>
    </source>
</evidence>
<accession>A0A845QDY2</accession>
<reference evidence="10 11" key="1">
    <citation type="journal article" date="2016" name="Int. J. Syst. Evol. Microbiol.">
        <title>Pyruvatibacter mobilis gen. nov., sp. nov., a marine bacterium from the culture broth of Picochlorum sp. 122.</title>
        <authorList>
            <person name="Wang G."/>
            <person name="Tang M."/>
            <person name="Wu H."/>
            <person name="Dai S."/>
            <person name="Li T."/>
            <person name="Chen C."/>
            <person name="He H."/>
            <person name="Fan J."/>
            <person name="Xiang W."/>
            <person name="Li X."/>
        </authorList>
    </citation>
    <scope>NUCLEOTIDE SEQUENCE [LARGE SCALE GENOMIC DNA]</scope>
    <source>
        <strain evidence="10 11">GYP-11</strain>
    </source>
</reference>
<dbReference type="SUPFAM" id="SSF103025">
    <property type="entry name" value="Folate-binding domain"/>
    <property type="match status" value="1"/>
</dbReference>
<name>A0A845QDY2_9HYPH</name>
<evidence type="ECO:0000256" key="4">
    <source>
        <dbReference type="ARBA" id="ARBA00022679"/>
    </source>
</evidence>
<evidence type="ECO:0000256" key="2">
    <source>
        <dbReference type="ARBA" id="ARBA00012616"/>
    </source>
</evidence>